<dbReference type="AlphaFoldDB" id="A0A1E5LA26"/>
<keyword evidence="3" id="KW-1185">Reference proteome</keyword>
<dbReference type="Proteomes" id="UP000095255">
    <property type="component" value="Unassembled WGS sequence"/>
</dbReference>
<dbReference type="InterPro" id="IPR021328">
    <property type="entry name" value="CotB-like"/>
</dbReference>
<feature type="compositionally biased region" description="Acidic residues" evidence="1">
    <location>
        <begin position="287"/>
        <end position="303"/>
    </location>
</feature>
<name>A0A1E5LA26_9FIRM</name>
<gene>
    <name evidence="2" type="ORF">BHU72_01185</name>
</gene>
<evidence type="ECO:0000256" key="1">
    <source>
        <dbReference type="SAM" id="MobiDB-lite"/>
    </source>
</evidence>
<evidence type="ECO:0000313" key="3">
    <source>
        <dbReference type="Proteomes" id="UP000095255"/>
    </source>
</evidence>
<dbReference type="STRING" id="1390249.BHU72_01185"/>
<reference evidence="2 3" key="1">
    <citation type="submission" date="2016-09" db="EMBL/GenBank/DDBJ databases">
        <title>Desulfuribacillus arsenicus sp. nov., an obligately anaerobic, dissimilatory arsenic- and antimonate-reducing bacterium isolated from anoxic sediments.</title>
        <authorList>
            <person name="Abin C.A."/>
            <person name="Hollibaugh J.T."/>
        </authorList>
    </citation>
    <scope>NUCLEOTIDE SEQUENCE [LARGE SCALE GENOMIC DNA]</scope>
    <source>
        <strain evidence="2 3">MLFW-2</strain>
    </source>
</reference>
<protein>
    <recommendedName>
        <fullName evidence="4">DUF2935 domain-containing protein</fullName>
    </recommendedName>
</protein>
<sequence length="303" mass="34984">MKPTNYNQVALFEHRFWLQVLGDHARFIFDNLSPDEKEEIQKAHYFIYVFDQLLNKARTNLSEAAIMELNQEATLYAQEIRLFKLHLIQRQLVGNIVIGLPPTFINHMVTEVEEYLRVLCFLIDHKIPVFHPIDLHLAWLLDAAGHAAAVSGDVDMVEKKVIEKSDEFTERFEEMYIKAVEIADYMRTGLTQFPALNRFNVQVADEITMFKVFLRELEKLELSKQLLGTVTALMLDHMAREECYYLVKLAQVTALQPPPCDPTKPRTEMNPCQEVPTQPIKSMTVAEEQDTPEAQSDSDAEEQ</sequence>
<dbReference type="Pfam" id="PF11155">
    <property type="entry name" value="DUF2935"/>
    <property type="match status" value="2"/>
</dbReference>
<organism evidence="2 3">
    <name type="scientific">Desulfuribacillus stibiiarsenatis</name>
    <dbReference type="NCBI Taxonomy" id="1390249"/>
    <lineage>
        <taxon>Bacteria</taxon>
        <taxon>Bacillati</taxon>
        <taxon>Bacillota</taxon>
        <taxon>Desulfuribacillia</taxon>
        <taxon>Desulfuribacillales</taxon>
        <taxon>Desulfuribacillaceae</taxon>
        <taxon>Desulfuribacillus</taxon>
    </lineage>
</organism>
<dbReference type="OrthoDB" id="1633927at2"/>
<evidence type="ECO:0000313" key="2">
    <source>
        <dbReference type="EMBL" id="OEH86904.1"/>
    </source>
</evidence>
<comment type="caution">
    <text evidence="2">The sequence shown here is derived from an EMBL/GenBank/DDBJ whole genome shotgun (WGS) entry which is preliminary data.</text>
</comment>
<dbReference type="EMBL" id="MJAT01000001">
    <property type="protein sequence ID" value="OEH86904.1"/>
    <property type="molecule type" value="Genomic_DNA"/>
</dbReference>
<dbReference type="RefSeq" id="WP_069700782.1">
    <property type="nucleotide sequence ID" value="NZ_MJAT01000001.1"/>
</dbReference>
<feature type="region of interest" description="Disordered" evidence="1">
    <location>
        <begin position="256"/>
        <end position="303"/>
    </location>
</feature>
<proteinExistence type="predicted"/>
<accession>A0A1E5LA26</accession>
<evidence type="ECO:0008006" key="4">
    <source>
        <dbReference type="Google" id="ProtNLM"/>
    </source>
</evidence>
<dbReference type="Gene3D" id="1.20.1260.120">
    <property type="entry name" value="Protein of unknown function DUF2935"/>
    <property type="match status" value="1"/>
</dbReference>
<dbReference type="SUPFAM" id="SSF158430">
    <property type="entry name" value="Bacillus cereus metalloprotein-like"/>
    <property type="match status" value="2"/>
</dbReference>